<gene>
    <name evidence="1" type="ORF">OS493_011114</name>
</gene>
<reference evidence="1" key="1">
    <citation type="submission" date="2023-01" db="EMBL/GenBank/DDBJ databases">
        <title>Genome assembly of the deep-sea coral Lophelia pertusa.</title>
        <authorList>
            <person name="Herrera S."/>
            <person name="Cordes E."/>
        </authorList>
    </citation>
    <scope>NUCLEOTIDE SEQUENCE</scope>
    <source>
        <strain evidence="1">USNM1676648</strain>
        <tissue evidence="1">Polyp</tissue>
    </source>
</reference>
<evidence type="ECO:0000313" key="2">
    <source>
        <dbReference type="Proteomes" id="UP001163046"/>
    </source>
</evidence>
<dbReference type="EMBL" id="MU826830">
    <property type="protein sequence ID" value="KAJ7373515.1"/>
    <property type="molecule type" value="Genomic_DNA"/>
</dbReference>
<evidence type="ECO:0000313" key="1">
    <source>
        <dbReference type="EMBL" id="KAJ7373515.1"/>
    </source>
</evidence>
<proteinExistence type="predicted"/>
<accession>A0A9X0CS05</accession>
<comment type="caution">
    <text evidence="1">The sequence shown here is derived from an EMBL/GenBank/DDBJ whole genome shotgun (WGS) entry which is preliminary data.</text>
</comment>
<dbReference type="AlphaFoldDB" id="A0A9X0CS05"/>
<keyword evidence="2" id="KW-1185">Reference proteome</keyword>
<protein>
    <submittedName>
        <fullName evidence="1">Uncharacterized protein</fullName>
    </submittedName>
</protein>
<sequence length="101" mass="11840">MFVSFEKPASTKAFLYYSVFNLHDSCPKAVSRATNKFEKSMYLGRARQRTKTARTTKLQERYLSTKGINQFYTFSFNEDKTQRNNGLFEGGLKIVQYLIER</sequence>
<name>A0A9X0CS05_9CNID</name>
<dbReference type="Proteomes" id="UP001163046">
    <property type="component" value="Unassembled WGS sequence"/>
</dbReference>
<organism evidence="1 2">
    <name type="scientific">Desmophyllum pertusum</name>
    <dbReference type="NCBI Taxonomy" id="174260"/>
    <lineage>
        <taxon>Eukaryota</taxon>
        <taxon>Metazoa</taxon>
        <taxon>Cnidaria</taxon>
        <taxon>Anthozoa</taxon>
        <taxon>Hexacorallia</taxon>
        <taxon>Scleractinia</taxon>
        <taxon>Caryophylliina</taxon>
        <taxon>Caryophylliidae</taxon>
        <taxon>Desmophyllum</taxon>
    </lineage>
</organism>